<evidence type="ECO:0000313" key="3">
    <source>
        <dbReference type="Proteomes" id="UP001220395"/>
    </source>
</evidence>
<dbReference type="RefSeq" id="WP_273688081.1">
    <property type="nucleotide sequence ID" value="NZ_CP117411.1"/>
</dbReference>
<dbReference type="InterPro" id="IPR009288">
    <property type="entry name" value="AIG2-like_dom"/>
</dbReference>
<dbReference type="InterPro" id="IPR013024">
    <property type="entry name" value="GGCT-like"/>
</dbReference>
<gene>
    <name evidence="2" type="ORF">PQ455_00060</name>
</gene>
<protein>
    <submittedName>
        <fullName evidence="2">Gamma-glutamylcyclotransferase</fullName>
    </submittedName>
</protein>
<name>A0ABY7TLL2_9SPHN</name>
<dbReference type="CDD" id="cd06661">
    <property type="entry name" value="GGCT_like"/>
    <property type="match status" value="1"/>
</dbReference>
<organism evidence="2 3">
    <name type="scientific">Sphingomonas naphthae</name>
    <dbReference type="NCBI Taxonomy" id="1813468"/>
    <lineage>
        <taxon>Bacteria</taxon>
        <taxon>Pseudomonadati</taxon>
        <taxon>Pseudomonadota</taxon>
        <taxon>Alphaproteobacteria</taxon>
        <taxon>Sphingomonadales</taxon>
        <taxon>Sphingomonadaceae</taxon>
        <taxon>Sphingomonas</taxon>
    </lineage>
</organism>
<evidence type="ECO:0000313" key="2">
    <source>
        <dbReference type="EMBL" id="WCT73661.1"/>
    </source>
</evidence>
<sequence length="116" mass="11896">MSGDIALFSYGTLRDPAVQRALFGRALVGEADALAGFALGEVAIPDPEAVATSGLAVHLILRRADGPVPDIAGERLVVTPEELAAADAYEGETYARIAVTLRSGRAAFVYVAPGAG</sequence>
<reference evidence="2 3" key="1">
    <citation type="submission" date="2023-02" db="EMBL/GenBank/DDBJ databases">
        <title>Genome sequence of Sphingomonas naphthae.</title>
        <authorList>
            <person name="Kim S."/>
            <person name="Heo J."/>
            <person name="Kwon S.-W."/>
        </authorList>
    </citation>
    <scope>NUCLEOTIDE SEQUENCE [LARGE SCALE GENOMIC DNA]</scope>
    <source>
        <strain evidence="2 3">KACC 18716</strain>
    </source>
</reference>
<dbReference type="SUPFAM" id="SSF110857">
    <property type="entry name" value="Gamma-glutamyl cyclotransferase-like"/>
    <property type="match status" value="1"/>
</dbReference>
<keyword evidence="3" id="KW-1185">Reference proteome</keyword>
<dbReference type="InterPro" id="IPR036568">
    <property type="entry name" value="GGCT-like_sf"/>
</dbReference>
<dbReference type="Gene3D" id="3.10.490.10">
    <property type="entry name" value="Gamma-glutamyl cyclotransferase-like"/>
    <property type="match status" value="1"/>
</dbReference>
<dbReference type="Pfam" id="PF06094">
    <property type="entry name" value="GGACT"/>
    <property type="match status" value="1"/>
</dbReference>
<dbReference type="Proteomes" id="UP001220395">
    <property type="component" value="Chromosome"/>
</dbReference>
<accession>A0ABY7TLL2</accession>
<proteinExistence type="predicted"/>
<evidence type="ECO:0000259" key="1">
    <source>
        <dbReference type="Pfam" id="PF06094"/>
    </source>
</evidence>
<feature type="domain" description="Gamma-glutamylcyclotransferase AIG2-like" evidence="1">
    <location>
        <begin position="7"/>
        <end position="112"/>
    </location>
</feature>
<dbReference type="EMBL" id="CP117411">
    <property type="protein sequence ID" value="WCT73661.1"/>
    <property type="molecule type" value="Genomic_DNA"/>
</dbReference>